<organism evidence="1 2">
    <name type="scientific">Dolichospermum heterosporum TAC447</name>
    <dbReference type="NCBI Taxonomy" id="747523"/>
    <lineage>
        <taxon>Bacteria</taxon>
        <taxon>Bacillati</taxon>
        <taxon>Cyanobacteriota</taxon>
        <taxon>Cyanophyceae</taxon>
        <taxon>Nostocales</taxon>
        <taxon>Aphanizomenonaceae</taxon>
        <taxon>Dolichospermum</taxon>
        <taxon>Dolichospermum heterosporum</taxon>
    </lineage>
</organism>
<reference evidence="1" key="1">
    <citation type="submission" date="2022-06" db="EMBL/GenBank/DDBJ databases">
        <title>Nostosin G and Spiroidesin B from the Cyanobacterium Dolichospermum sp. NIES-1697.</title>
        <authorList>
            <person name="Phan C.-S."/>
            <person name="Mehjabin J.J."/>
            <person name="Anas A.R.J."/>
            <person name="Hayasaka M."/>
            <person name="Onoki R."/>
            <person name="Wang J."/>
            <person name="Umezawa T."/>
            <person name="Washio K."/>
            <person name="Morikawa M."/>
            <person name="Okino T."/>
        </authorList>
    </citation>
    <scope>NUCLEOTIDE SEQUENCE</scope>
    <source>
        <strain evidence="1">NIES-1697</strain>
    </source>
</reference>
<sequence length="605" mass="69933">MYETFIDLDELIGRCRDKQAKKLIQEAVACYRAGAFRSCIVATWNAVVFDFLHKLRELELLGDGKATQMLKGFENLNLNSDFKGLWGFESDISKKALEDFELISPVEQKDIIRLFEDRSRCAHPSMASLEEPFEATAELARYHLRSAVMHFLQRPPVQGRSALNLIWESIKSDYFPVEPELAVKYFEKSPLARARESLIKDIVIGLTKSLLIESLSEDERQRQFSALNAVSKMYPQETGEILNNKLSDIILNKIVDANWDKVIIYLGSITAWERISEPCQNKAKVFIDKLDIYETAKYFAFEHPLFFDNINILVKAAYVDFLRNSVISKLQIPFNNLIEIKKHYKDTLLNEKVINPLLRNAIHEATLDNLTAMICDADTTLHDIVEPCIKNEIKKASLEELVLLILEYNNEYLHKLIKPCMQDKINKASLDDLLLARFRCKSELMKLDEQLIDLTNTCIIEKIQQISFDNLNQLIEIKSNYQHPIIDEHFKNLLKNNVPSVVDRFIKSSSFVSATQNASLLIEIVEYFNPKQWEYILEAFCSNDQIYCSFNCPDIFISLFKKSVEITGSVEPYWLSFREKLDGFNNNNKDINRLKQIIDSSQKTV</sequence>
<dbReference type="Proteomes" id="UP001057561">
    <property type="component" value="Chromosome"/>
</dbReference>
<evidence type="ECO:0000313" key="2">
    <source>
        <dbReference type="Proteomes" id="UP001057561"/>
    </source>
</evidence>
<proteinExistence type="predicted"/>
<protein>
    <submittedName>
        <fullName evidence="1">Uncharacterized protein</fullName>
    </submittedName>
</protein>
<evidence type="ECO:0000313" key="1">
    <source>
        <dbReference type="EMBL" id="UUO15312.1"/>
    </source>
</evidence>
<accession>A0ABY5LX39</accession>
<dbReference type="RefSeq" id="WP_257121150.1">
    <property type="nucleotide sequence ID" value="NZ_CP099464.1"/>
</dbReference>
<dbReference type="EMBL" id="CP099464">
    <property type="protein sequence ID" value="UUO15312.1"/>
    <property type="molecule type" value="Genomic_DNA"/>
</dbReference>
<gene>
    <name evidence="1" type="ORF">NG743_25510</name>
</gene>
<keyword evidence="2" id="KW-1185">Reference proteome</keyword>
<name>A0ABY5LX39_9CYAN</name>